<comment type="function">
    <text evidence="8">Probably functions as a manganese efflux pump.</text>
</comment>
<keyword evidence="3 8" id="KW-0812">Transmembrane</keyword>
<keyword evidence="5 8" id="KW-0406">Ion transport</keyword>
<dbReference type="EMBL" id="JBHTGQ010000039">
    <property type="protein sequence ID" value="MFC7751139.1"/>
    <property type="molecule type" value="Genomic_DNA"/>
</dbReference>
<dbReference type="PANTHER" id="PTHR35529">
    <property type="entry name" value="MANGANESE EFFLUX PUMP MNTP-RELATED"/>
    <property type="match status" value="1"/>
</dbReference>
<sequence length="186" mass="19514">MVDTAFDLGQVVTILFMAVALGMDAFSLGIGIGLRGIRLKQTLSLGLLIGFLHMALPLLGMAMGMMAGRLLGSVAALAGGCLLILLGAHMIWNAVREEQRPVMNISTLWSMIFFALTVSMDAMSVGVSMGLIASDTMLTIAVFGIVGTVMSVSGLLIGRRVHGWIGEYGEAIGGAMLLAFGISFIF</sequence>
<dbReference type="Pfam" id="PF02659">
    <property type="entry name" value="Mntp"/>
    <property type="match status" value="1"/>
</dbReference>
<name>A0ABW2V4S5_9BACL</name>
<evidence type="ECO:0000256" key="6">
    <source>
        <dbReference type="ARBA" id="ARBA00023136"/>
    </source>
</evidence>
<evidence type="ECO:0000313" key="10">
    <source>
        <dbReference type="Proteomes" id="UP001596528"/>
    </source>
</evidence>
<evidence type="ECO:0000313" key="9">
    <source>
        <dbReference type="EMBL" id="MFC7751139.1"/>
    </source>
</evidence>
<dbReference type="InterPro" id="IPR022929">
    <property type="entry name" value="Put_MntP"/>
</dbReference>
<keyword evidence="4 8" id="KW-1133">Transmembrane helix</keyword>
<evidence type="ECO:0000256" key="5">
    <source>
        <dbReference type="ARBA" id="ARBA00023065"/>
    </source>
</evidence>
<feature type="transmembrane region" description="Helical" evidence="8">
    <location>
        <begin position="165"/>
        <end position="185"/>
    </location>
</feature>
<protein>
    <recommendedName>
        <fullName evidence="8">Putative manganese efflux pump MntP</fullName>
    </recommendedName>
</protein>
<reference evidence="10" key="1">
    <citation type="journal article" date="2019" name="Int. J. Syst. Evol. Microbiol.">
        <title>The Global Catalogue of Microorganisms (GCM) 10K type strain sequencing project: providing services to taxonomists for standard genome sequencing and annotation.</title>
        <authorList>
            <consortium name="The Broad Institute Genomics Platform"/>
            <consortium name="The Broad Institute Genome Sequencing Center for Infectious Disease"/>
            <person name="Wu L."/>
            <person name="Ma J."/>
        </authorList>
    </citation>
    <scope>NUCLEOTIDE SEQUENCE [LARGE SCALE GENOMIC DNA]</scope>
    <source>
        <strain evidence="10">JCM 18657</strain>
    </source>
</reference>
<dbReference type="HAMAP" id="MF_01521">
    <property type="entry name" value="MntP_pump"/>
    <property type="match status" value="1"/>
</dbReference>
<keyword evidence="6 8" id="KW-0472">Membrane</keyword>
<keyword evidence="1 8" id="KW-0813">Transport</keyword>
<accession>A0ABW2V4S5</accession>
<dbReference type="InterPro" id="IPR003810">
    <property type="entry name" value="Mntp/YtaF"/>
</dbReference>
<dbReference type="RefSeq" id="WP_138789867.1">
    <property type="nucleotide sequence ID" value="NZ_JBHTGQ010000039.1"/>
</dbReference>
<dbReference type="PANTHER" id="PTHR35529:SF1">
    <property type="entry name" value="MANGANESE EFFLUX PUMP MNTP-RELATED"/>
    <property type="match status" value="1"/>
</dbReference>
<evidence type="ECO:0000256" key="2">
    <source>
        <dbReference type="ARBA" id="ARBA00022475"/>
    </source>
</evidence>
<evidence type="ECO:0000256" key="4">
    <source>
        <dbReference type="ARBA" id="ARBA00022989"/>
    </source>
</evidence>
<keyword evidence="10" id="KW-1185">Reference proteome</keyword>
<gene>
    <name evidence="8" type="primary">mntP</name>
    <name evidence="9" type="ORF">ACFQWB_14565</name>
</gene>
<evidence type="ECO:0000256" key="8">
    <source>
        <dbReference type="HAMAP-Rule" id="MF_01521"/>
    </source>
</evidence>
<organism evidence="9 10">
    <name type="scientific">Paenibacillus thermoaerophilus</name>
    <dbReference type="NCBI Taxonomy" id="1215385"/>
    <lineage>
        <taxon>Bacteria</taxon>
        <taxon>Bacillati</taxon>
        <taxon>Bacillota</taxon>
        <taxon>Bacilli</taxon>
        <taxon>Bacillales</taxon>
        <taxon>Paenibacillaceae</taxon>
        <taxon>Paenibacillus</taxon>
    </lineage>
</organism>
<evidence type="ECO:0000256" key="1">
    <source>
        <dbReference type="ARBA" id="ARBA00022448"/>
    </source>
</evidence>
<comment type="subcellular location">
    <subcellularLocation>
        <location evidence="8">Cell membrane</location>
        <topology evidence="8">Multi-pass membrane protein</topology>
    </subcellularLocation>
</comment>
<comment type="caution">
    <text evidence="9">The sequence shown here is derived from an EMBL/GenBank/DDBJ whole genome shotgun (WGS) entry which is preliminary data.</text>
</comment>
<keyword evidence="7 8" id="KW-0464">Manganese</keyword>
<dbReference type="Proteomes" id="UP001596528">
    <property type="component" value="Unassembled WGS sequence"/>
</dbReference>
<feature type="transmembrane region" description="Helical" evidence="8">
    <location>
        <begin position="107"/>
        <end position="132"/>
    </location>
</feature>
<proteinExistence type="inferred from homology"/>
<evidence type="ECO:0000256" key="3">
    <source>
        <dbReference type="ARBA" id="ARBA00022692"/>
    </source>
</evidence>
<feature type="transmembrane region" description="Helical" evidence="8">
    <location>
        <begin position="12"/>
        <end position="34"/>
    </location>
</feature>
<feature type="transmembrane region" description="Helical" evidence="8">
    <location>
        <begin position="138"/>
        <end position="158"/>
    </location>
</feature>
<keyword evidence="2 8" id="KW-1003">Cell membrane</keyword>
<feature type="transmembrane region" description="Helical" evidence="8">
    <location>
        <begin position="46"/>
        <end position="68"/>
    </location>
</feature>
<evidence type="ECO:0000256" key="7">
    <source>
        <dbReference type="ARBA" id="ARBA00023211"/>
    </source>
</evidence>
<comment type="similarity">
    <text evidence="8">Belongs to the MntP (TC 9.B.29) family.</text>
</comment>
<feature type="transmembrane region" description="Helical" evidence="8">
    <location>
        <begin position="74"/>
        <end position="95"/>
    </location>
</feature>